<gene>
    <name evidence="1" type="ORF">SAMN05216386_2505</name>
</gene>
<dbReference type="EMBL" id="FOVJ01000007">
    <property type="protein sequence ID" value="SFO06682.1"/>
    <property type="molecule type" value="Genomic_DNA"/>
</dbReference>
<keyword evidence="2" id="KW-1185">Reference proteome</keyword>
<evidence type="ECO:0000313" key="1">
    <source>
        <dbReference type="EMBL" id="SFO06682.1"/>
    </source>
</evidence>
<accession>A0A1I5E5D3</accession>
<evidence type="ECO:0000313" key="2">
    <source>
        <dbReference type="Proteomes" id="UP000183107"/>
    </source>
</evidence>
<dbReference type="Proteomes" id="UP000183107">
    <property type="component" value="Unassembled WGS sequence"/>
</dbReference>
<name>A0A1I5E5D3_9PROT</name>
<protein>
    <submittedName>
        <fullName evidence="1">Uncharacterized protein</fullName>
    </submittedName>
</protein>
<proteinExistence type="predicted"/>
<reference evidence="2" key="1">
    <citation type="submission" date="2016-10" db="EMBL/GenBank/DDBJ databases">
        <authorList>
            <person name="Varghese N."/>
        </authorList>
    </citation>
    <scope>NUCLEOTIDE SEQUENCE [LARGE SCALE GENOMIC DNA]</scope>
    <source>
        <strain evidence="2">Nsp8</strain>
    </source>
</reference>
<dbReference type="AlphaFoldDB" id="A0A1I5E5D3"/>
<organism evidence="1 2">
    <name type="scientific">Nitrosospira briensis</name>
    <dbReference type="NCBI Taxonomy" id="35799"/>
    <lineage>
        <taxon>Bacteria</taxon>
        <taxon>Pseudomonadati</taxon>
        <taxon>Pseudomonadota</taxon>
        <taxon>Betaproteobacteria</taxon>
        <taxon>Nitrosomonadales</taxon>
        <taxon>Nitrosomonadaceae</taxon>
        <taxon>Nitrosospira</taxon>
    </lineage>
</organism>
<sequence length="68" mass="7794">MGFTQDKYAMNDRRIHANCSRLARFSGIRVRLVVPGIAHEAAVSLFTPALTLYNQLTFLYPEVVRHYP</sequence>